<dbReference type="EMBL" id="JBEWZI010000008">
    <property type="protein sequence ID" value="MET7014442.1"/>
    <property type="molecule type" value="Genomic_DNA"/>
</dbReference>
<dbReference type="InterPro" id="IPR022412">
    <property type="entry name" value="Quinolinate_PRibosylTrfase_N"/>
</dbReference>
<feature type="domain" description="Quinolinate phosphoribosyl transferase N-terminal" evidence="7">
    <location>
        <begin position="22"/>
        <end position="105"/>
    </location>
</feature>
<keyword evidence="3 5" id="KW-0328">Glycosyltransferase</keyword>
<dbReference type="RefSeq" id="WP_354600903.1">
    <property type="nucleotide sequence ID" value="NZ_JBEWZI010000008.1"/>
</dbReference>
<evidence type="ECO:0000256" key="2">
    <source>
        <dbReference type="ARBA" id="ARBA00019205"/>
    </source>
</evidence>
<dbReference type="Pfam" id="PF01729">
    <property type="entry name" value="QRPTase_C"/>
    <property type="match status" value="1"/>
</dbReference>
<dbReference type="InterPro" id="IPR037128">
    <property type="entry name" value="Quinolinate_PRibosylTase_N_sf"/>
</dbReference>
<dbReference type="Gene3D" id="3.90.1170.20">
    <property type="entry name" value="Quinolinate phosphoribosyl transferase, N-terminal domain"/>
    <property type="match status" value="1"/>
</dbReference>
<evidence type="ECO:0000256" key="3">
    <source>
        <dbReference type="ARBA" id="ARBA00022676"/>
    </source>
</evidence>
<dbReference type="InterPro" id="IPR027277">
    <property type="entry name" value="NadC/ModD"/>
</dbReference>
<keyword evidence="9" id="KW-1185">Reference proteome</keyword>
<keyword evidence="4 5" id="KW-0808">Transferase</keyword>
<organism evidence="8 9">
    <name type="scientific">Uliginosibacterium flavum</name>
    <dbReference type="NCBI Taxonomy" id="1396831"/>
    <lineage>
        <taxon>Bacteria</taxon>
        <taxon>Pseudomonadati</taxon>
        <taxon>Pseudomonadota</taxon>
        <taxon>Betaproteobacteria</taxon>
        <taxon>Rhodocyclales</taxon>
        <taxon>Zoogloeaceae</taxon>
        <taxon>Uliginosibacterium</taxon>
    </lineage>
</organism>
<name>A0ABV2TN33_9RHOO</name>
<reference evidence="8 9" key="1">
    <citation type="submission" date="2024-07" db="EMBL/GenBank/DDBJ databases">
        <title>Uliginosibacterium flavum JJ3220;KACC:17644.</title>
        <authorList>
            <person name="Kim M.K."/>
        </authorList>
    </citation>
    <scope>NUCLEOTIDE SEQUENCE [LARGE SCALE GENOMIC DNA]</scope>
    <source>
        <strain evidence="8 9">KACC:17644</strain>
    </source>
</reference>
<dbReference type="PIRSF" id="PIRSF006250">
    <property type="entry name" value="NadC_ModD"/>
    <property type="match status" value="1"/>
</dbReference>
<dbReference type="Proteomes" id="UP001549691">
    <property type="component" value="Unassembled WGS sequence"/>
</dbReference>
<evidence type="ECO:0000313" key="9">
    <source>
        <dbReference type="Proteomes" id="UP001549691"/>
    </source>
</evidence>
<sequence length="281" mass="29924">MHTCLNDEALCAMLDEDVPYGDLTTRSMGIGAQSAQMVMCARHAMRVCGSEEAARLVELAGGKVMSFVASGTQVAEGTELLRVQGSVESLHLAWKTAQTLMEYLSGIASCAAGMLQAVRDAGFDLPLACTRKNFPGNRKLAVKAITAGGAVSHRLGLSETLLVFPDHRVFVDNAELPELFARIRKQAPEKKLVAEVGSLEDALWLARCGAHVLQLERFSPAALSECRAALNAHNLSALLAPAGGVTLENAVAYARAGADFLVSSAPYFAPPRDVKVIFSRL</sequence>
<gene>
    <name evidence="8" type="primary">modD</name>
    <name evidence="8" type="ORF">ABXR19_09595</name>
</gene>
<dbReference type="CDD" id="cd01573">
    <property type="entry name" value="modD_like"/>
    <property type="match status" value="1"/>
</dbReference>
<accession>A0ABV2TN33</accession>
<proteinExistence type="inferred from homology"/>
<dbReference type="InterPro" id="IPR036068">
    <property type="entry name" value="Nicotinate_pribotase-like_C"/>
</dbReference>
<feature type="domain" description="Quinolinate phosphoribosyl transferase C-terminal" evidence="6">
    <location>
        <begin position="107"/>
        <end position="274"/>
    </location>
</feature>
<dbReference type="SUPFAM" id="SSF54675">
    <property type="entry name" value="Nicotinate/Quinolinate PRTase N-terminal domain-like"/>
    <property type="match status" value="1"/>
</dbReference>
<evidence type="ECO:0000256" key="4">
    <source>
        <dbReference type="ARBA" id="ARBA00022679"/>
    </source>
</evidence>
<dbReference type="InterPro" id="IPR013785">
    <property type="entry name" value="Aldolase_TIM"/>
</dbReference>
<dbReference type="PANTHER" id="PTHR32179:SF4">
    <property type="entry name" value="PYROPHOSPHORYLASE MODD-RELATED"/>
    <property type="match status" value="1"/>
</dbReference>
<protein>
    <recommendedName>
        <fullName evidence="2">Putative pyrophosphorylase ModD</fullName>
    </recommendedName>
</protein>
<dbReference type="NCBIfam" id="TIGR01334">
    <property type="entry name" value="modD"/>
    <property type="match status" value="1"/>
</dbReference>
<dbReference type="Gene3D" id="3.20.20.70">
    <property type="entry name" value="Aldolase class I"/>
    <property type="match status" value="1"/>
</dbReference>
<evidence type="ECO:0000313" key="8">
    <source>
        <dbReference type="EMBL" id="MET7014442.1"/>
    </source>
</evidence>
<evidence type="ECO:0000256" key="5">
    <source>
        <dbReference type="PIRNR" id="PIRNR006250"/>
    </source>
</evidence>
<comment type="similarity">
    <text evidence="1 5">Belongs to the NadC/ModD family.</text>
</comment>
<dbReference type="SUPFAM" id="SSF51690">
    <property type="entry name" value="Nicotinate/Quinolinate PRTase C-terminal domain-like"/>
    <property type="match status" value="1"/>
</dbReference>
<dbReference type="PANTHER" id="PTHR32179">
    <property type="entry name" value="NICOTINATE-NUCLEOTIDE PYROPHOSPHORYLASE [CARBOXYLATING]"/>
    <property type="match status" value="1"/>
</dbReference>
<dbReference type="InterPro" id="IPR006242">
    <property type="entry name" value="ModD"/>
</dbReference>
<evidence type="ECO:0000259" key="6">
    <source>
        <dbReference type="Pfam" id="PF01729"/>
    </source>
</evidence>
<dbReference type="InterPro" id="IPR002638">
    <property type="entry name" value="Quinolinate_PRibosylTrfase_C"/>
</dbReference>
<evidence type="ECO:0000256" key="1">
    <source>
        <dbReference type="ARBA" id="ARBA00009400"/>
    </source>
</evidence>
<comment type="caution">
    <text evidence="8">The sequence shown here is derived from an EMBL/GenBank/DDBJ whole genome shotgun (WGS) entry which is preliminary data.</text>
</comment>
<evidence type="ECO:0000259" key="7">
    <source>
        <dbReference type="Pfam" id="PF02749"/>
    </source>
</evidence>
<dbReference type="Pfam" id="PF02749">
    <property type="entry name" value="QRPTase_N"/>
    <property type="match status" value="1"/>
</dbReference>